<proteinExistence type="inferred from homology"/>
<reference evidence="6 7" key="1">
    <citation type="submission" date="2019-12" db="EMBL/GenBank/DDBJ databases">
        <title>Isolation and characterization of three novel carbon monoxide-oxidizing members of Halobacteria from salione crusts and soils.</title>
        <authorList>
            <person name="Myers M.R."/>
            <person name="King G.M."/>
        </authorList>
    </citation>
    <scope>NUCLEOTIDE SEQUENCE [LARGE SCALE GENOMIC DNA]</scope>
    <source>
        <strain evidence="6 7">WSA2</strain>
    </source>
</reference>
<evidence type="ECO:0000313" key="6">
    <source>
        <dbReference type="EMBL" id="MXR41304.1"/>
    </source>
</evidence>
<evidence type="ECO:0000256" key="3">
    <source>
        <dbReference type="ARBA" id="ARBA00022723"/>
    </source>
</evidence>
<keyword evidence="3" id="KW-0479">Metal-binding</keyword>
<keyword evidence="4 6" id="KW-0378">Hydrolase</keyword>
<comment type="similarity">
    <text evidence="2">Belongs to the HAD-like hydrolase superfamily.</text>
</comment>
<keyword evidence="7" id="KW-1185">Reference proteome</keyword>
<dbReference type="GO" id="GO:0016791">
    <property type="term" value="F:phosphatase activity"/>
    <property type="evidence" value="ECO:0007669"/>
    <property type="project" value="TreeGrafter"/>
</dbReference>
<dbReference type="Proteomes" id="UP000437065">
    <property type="component" value="Unassembled WGS sequence"/>
</dbReference>
<dbReference type="GO" id="GO:0044281">
    <property type="term" value="P:small molecule metabolic process"/>
    <property type="evidence" value="ECO:0007669"/>
    <property type="project" value="UniProtKB-ARBA"/>
</dbReference>
<dbReference type="Pfam" id="PF00702">
    <property type="entry name" value="Hydrolase"/>
    <property type="match status" value="1"/>
</dbReference>
<dbReference type="EMBL" id="WUUS01000004">
    <property type="protein sequence ID" value="MXR41304.1"/>
    <property type="molecule type" value="Genomic_DNA"/>
</dbReference>
<dbReference type="InterPro" id="IPR036412">
    <property type="entry name" value="HAD-like_sf"/>
</dbReference>
<sequence>MIRAVGFDLDDTLAVPERSRARLLADALDAGGAPELIDIVDRAAYLDAHANHRTADSRIPVFAELLDPLDAEADPVDLADAYREAVTSALVPVPGVRDLVADLRGTYRVGLLTNGPVRAQSAKLDYLGWWDAFDTVHISGELPAGKPDGRAFAALLDGLGSDPAETAFVGDHPEEDMRGAADAGLRTVHVLGEDDDPAPEADATVARDRLAAELPGILRSL</sequence>
<dbReference type="Gene3D" id="1.20.120.710">
    <property type="entry name" value="Haloacid dehalogenase hydrolase-like domain"/>
    <property type="match status" value="1"/>
</dbReference>
<dbReference type="InterPro" id="IPR006439">
    <property type="entry name" value="HAD-SF_hydro_IA"/>
</dbReference>
<dbReference type="NCBIfam" id="TIGR01509">
    <property type="entry name" value="HAD-SF-IA-v3"/>
    <property type="match status" value="1"/>
</dbReference>
<name>A0A6B0SQU0_9EURY</name>
<dbReference type="AlphaFoldDB" id="A0A6B0SQU0"/>
<dbReference type="GO" id="GO:0046872">
    <property type="term" value="F:metal ion binding"/>
    <property type="evidence" value="ECO:0007669"/>
    <property type="project" value="UniProtKB-KW"/>
</dbReference>
<accession>A0A6B0SQU0</accession>
<protein>
    <submittedName>
        <fullName evidence="6">HAD-IA family hydrolase</fullName>
    </submittedName>
</protein>
<dbReference type="SUPFAM" id="SSF56784">
    <property type="entry name" value="HAD-like"/>
    <property type="match status" value="1"/>
</dbReference>
<organism evidence="6 7">
    <name type="scientific">Halobaculum saliterrae</name>
    <dbReference type="NCBI Taxonomy" id="2073113"/>
    <lineage>
        <taxon>Archaea</taxon>
        <taxon>Methanobacteriati</taxon>
        <taxon>Methanobacteriota</taxon>
        <taxon>Stenosarchaea group</taxon>
        <taxon>Halobacteria</taxon>
        <taxon>Halobacteriales</taxon>
        <taxon>Haloferacaceae</taxon>
        <taxon>Halobaculum</taxon>
    </lineage>
</organism>
<dbReference type="InterPro" id="IPR051400">
    <property type="entry name" value="HAD-like_hydrolase"/>
</dbReference>
<dbReference type="PANTHER" id="PTHR46470:SF2">
    <property type="entry name" value="GLYCERALDEHYDE 3-PHOSPHATE PHOSPHATASE"/>
    <property type="match status" value="1"/>
</dbReference>
<evidence type="ECO:0000256" key="4">
    <source>
        <dbReference type="ARBA" id="ARBA00022801"/>
    </source>
</evidence>
<dbReference type="SFLD" id="SFLDG01129">
    <property type="entry name" value="C1.5:_HAD__Beta-PGM__Phosphata"/>
    <property type="match status" value="1"/>
</dbReference>
<dbReference type="SFLD" id="SFLDS00003">
    <property type="entry name" value="Haloacid_Dehalogenase"/>
    <property type="match status" value="1"/>
</dbReference>
<comment type="cofactor">
    <cofactor evidence="1">
        <name>Mg(2+)</name>
        <dbReference type="ChEBI" id="CHEBI:18420"/>
    </cofactor>
</comment>
<comment type="caution">
    <text evidence="6">The sequence shown here is derived from an EMBL/GenBank/DDBJ whole genome shotgun (WGS) entry which is preliminary data.</text>
</comment>
<gene>
    <name evidence="6" type="ORF">GRX01_08130</name>
</gene>
<evidence type="ECO:0000256" key="5">
    <source>
        <dbReference type="ARBA" id="ARBA00022842"/>
    </source>
</evidence>
<evidence type="ECO:0000256" key="2">
    <source>
        <dbReference type="ARBA" id="ARBA00007958"/>
    </source>
</evidence>
<dbReference type="Gene3D" id="3.40.50.1000">
    <property type="entry name" value="HAD superfamily/HAD-like"/>
    <property type="match status" value="1"/>
</dbReference>
<keyword evidence="5" id="KW-0460">Magnesium</keyword>
<evidence type="ECO:0000256" key="1">
    <source>
        <dbReference type="ARBA" id="ARBA00001946"/>
    </source>
</evidence>
<dbReference type="NCBIfam" id="TIGR01549">
    <property type="entry name" value="HAD-SF-IA-v1"/>
    <property type="match status" value="1"/>
</dbReference>
<dbReference type="PANTHER" id="PTHR46470">
    <property type="entry name" value="N-ACYLNEURAMINATE-9-PHOSPHATASE"/>
    <property type="match status" value="1"/>
</dbReference>
<evidence type="ECO:0000313" key="7">
    <source>
        <dbReference type="Proteomes" id="UP000437065"/>
    </source>
</evidence>
<dbReference type="InterPro" id="IPR023214">
    <property type="entry name" value="HAD_sf"/>
</dbReference>
<dbReference type="RefSeq" id="WP_321167973.1">
    <property type="nucleotide sequence ID" value="NZ_WUUS01000004.1"/>
</dbReference>